<reference evidence="7" key="2">
    <citation type="submission" date="2020-07" db="EMBL/GenBank/DDBJ databases">
        <authorList>
            <person name="Klompen A.L."/>
            <person name="Macrander J."/>
            <person name="Reitzel A.M."/>
            <person name="Stampar S.N."/>
        </authorList>
    </citation>
    <scope>NUCLEOTIDE SEQUENCE</scope>
</reference>
<evidence type="ECO:0000313" key="7">
    <source>
        <dbReference type="EMBL" id="QNH72432.1"/>
    </source>
</evidence>
<organism evidence="7">
    <name type="scientific">Pachycerianthus maua</name>
    <dbReference type="NCBI Taxonomy" id="2736681"/>
    <lineage>
        <taxon>Eukaryota</taxon>
        <taxon>Metazoa</taxon>
        <taxon>Cnidaria</taxon>
        <taxon>Anthozoa</taxon>
        <taxon>Ceriantharia</taxon>
        <taxon>Spirularia</taxon>
        <taxon>Cerianthidae</taxon>
        <taxon>Pachycerianthus</taxon>
    </lineage>
</organism>
<feature type="domain" description="MACPF" evidence="6">
    <location>
        <begin position="1"/>
        <end position="329"/>
    </location>
</feature>
<evidence type="ECO:0000256" key="3">
    <source>
        <dbReference type="ARBA" id="ARBA00022852"/>
    </source>
</evidence>
<accession>A0A7G7WYU3</accession>
<dbReference type="PROSITE" id="PS51412">
    <property type="entry name" value="MACPF_2"/>
    <property type="match status" value="1"/>
</dbReference>
<evidence type="ECO:0000259" key="6">
    <source>
        <dbReference type="PROSITE" id="PS51412"/>
    </source>
</evidence>
<keyword evidence="4" id="KW-1015">Disulfide bond</keyword>
<protein>
    <submittedName>
        <fullName evidence="7">Toxin candidate TRINITY_DN37583_c0_g1_i1.p1</fullName>
    </submittedName>
</protein>
<feature type="signal peptide" evidence="5">
    <location>
        <begin position="1"/>
        <end position="20"/>
    </location>
</feature>
<dbReference type="Pfam" id="PF01823">
    <property type="entry name" value="MACPF"/>
    <property type="match status" value="1"/>
</dbReference>
<dbReference type="AlphaFoldDB" id="A0A7G7WYU3"/>
<dbReference type="PANTHER" id="PTHR45742">
    <property type="entry name" value="COMPLEMENT COMPONENT C6"/>
    <property type="match status" value="1"/>
</dbReference>
<dbReference type="InterPro" id="IPR020864">
    <property type="entry name" value="MACPF"/>
</dbReference>
<dbReference type="PANTHER" id="PTHR45742:SF8">
    <property type="entry name" value="FLOCCULATION PROTEIN FLO11"/>
    <property type="match status" value="1"/>
</dbReference>
<dbReference type="GO" id="GO:0031640">
    <property type="term" value="P:killing of cells of another organism"/>
    <property type="evidence" value="ECO:0007669"/>
    <property type="project" value="UniProtKB-KW"/>
</dbReference>
<name>A0A7G7WYU3_9CNID</name>
<comment type="subcellular location">
    <subcellularLocation>
        <location evidence="1">Secreted</location>
    </subcellularLocation>
</comment>
<keyword evidence="5" id="KW-0732">Signal</keyword>
<dbReference type="GO" id="GO:0005576">
    <property type="term" value="C:extracellular region"/>
    <property type="evidence" value="ECO:0007669"/>
    <property type="project" value="UniProtKB-SubCell"/>
</dbReference>
<dbReference type="EMBL" id="MT747498">
    <property type="protein sequence ID" value="QNH72432.1"/>
    <property type="molecule type" value="mRNA"/>
</dbReference>
<evidence type="ECO:0000256" key="5">
    <source>
        <dbReference type="SAM" id="SignalP"/>
    </source>
</evidence>
<evidence type="ECO:0000256" key="2">
    <source>
        <dbReference type="ARBA" id="ARBA00022525"/>
    </source>
</evidence>
<evidence type="ECO:0000256" key="1">
    <source>
        <dbReference type="ARBA" id="ARBA00004613"/>
    </source>
</evidence>
<keyword evidence="2" id="KW-0964">Secreted</keyword>
<proteinExistence type="evidence at transcript level"/>
<keyword evidence="3" id="KW-0204">Cytolysis</keyword>
<reference evidence="7" key="1">
    <citation type="journal article" date="2020" name="Mar. Drugs">
        <title>Transcriptomic Analysis of Four Cerianthid (Cnidaria, Ceriantharia) Venoms.</title>
        <authorList>
            <person name="Klompen A.M.L."/>
            <person name="Macrander J."/>
            <person name="Reitzel A.M."/>
            <person name="Stampar S.N."/>
        </authorList>
    </citation>
    <scope>NUCLEOTIDE SEQUENCE</scope>
</reference>
<evidence type="ECO:0000256" key="4">
    <source>
        <dbReference type="ARBA" id="ARBA00023157"/>
    </source>
</evidence>
<sequence>MLTLVVLLSTVFDFCQIVSGGETSALGEAFYVPDVDLVTSIPNGVKIFSDIPEECIEQRKIGKTSRNEHYYKDTSAFYKSISTSTQLDASYQTNFAMGATLDATTKHVSSTTREVTGTSLKLTAKKYKKIIQRNCLLEGNFIDSFKTEFEALESTIKKPSLKEHWRKYHLFLQKYGSHVVTGIVYGASIDQYVFAKSSNKYSKRAFTVKACAELAGPVGAGKLKVKGCAGVDSEEISRFKKMDVTKSVVVSGGTFSTRAKVRKEDRSTELLDKFLEEGSSNPGPIHVILKPVWEILQNYYSSKEAENLEKAFNLEYYFNGYLNFGCTHRVKSKIELQKFEKVPDTPPGSPAYRCTLAPEGCHSEDDCHYHIGVWCNCQGDTCIRYSKKKLNTGVKREEANPYKDSDWAWQGCDWKVWGSWCSCLNEKKERKAIWSSSNFRDVRTKNETLTRK</sequence>
<feature type="chain" id="PRO_5028809870" evidence="5">
    <location>
        <begin position="21"/>
        <end position="452"/>
    </location>
</feature>